<dbReference type="AlphaFoldDB" id="A0AAF3J4D1"/>
<protein>
    <submittedName>
        <fullName evidence="3">Uncharacterized protein</fullName>
    </submittedName>
</protein>
<organism evidence="2 3">
    <name type="scientific">Mesorhabditis belari</name>
    <dbReference type="NCBI Taxonomy" id="2138241"/>
    <lineage>
        <taxon>Eukaryota</taxon>
        <taxon>Metazoa</taxon>
        <taxon>Ecdysozoa</taxon>
        <taxon>Nematoda</taxon>
        <taxon>Chromadorea</taxon>
        <taxon>Rhabditida</taxon>
        <taxon>Rhabditina</taxon>
        <taxon>Rhabditomorpha</taxon>
        <taxon>Rhabditoidea</taxon>
        <taxon>Rhabditidae</taxon>
        <taxon>Mesorhabditinae</taxon>
        <taxon>Mesorhabditis</taxon>
    </lineage>
</organism>
<keyword evidence="1" id="KW-1133">Transmembrane helix</keyword>
<keyword evidence="2" id="KW-1185">Reference proteome</keyword>
<evidence type="ECO:0000313" key="3">
    <source>
        <dbReference type="WBParaSite" id="MBELARI_LOCUS15433"/>
    </source>
</evidence>
<keyword evidence="1" id="KW-0812">Transmembrane</keyword>
<keyword evidence="1" id="KW-0472">Membrane</keyword>
<dbReference type="WBParaSite" id="MBELARI_LOCUS15433">
    <property type="protein sequence ID" value="MBELARI_LOCUS15433"/>
    <property type="gene ID" value="MBELARI_LOCUS15433"/>
</dbReference>
<feature type="transmembrane region" description="Helical" evidence="1">
    <location>
        <begin position="12"/>
        <end position="31"/>
    </location>
</feature>
<sequence length="66" mass="7438">MSASSSWTSWIPSLSSLFSWVTVGAAVYAGYKLELHKVRYEITYLNGVEISRTVTRGKEILYTFGK</sequence>
<evidence type="ECO:0000256" key="1">
    <source>
        <dbReference type="SAM" id="Phobius"/>
    </source>
</evidence>
<dbReference type="Proteomes" id="UP000887575">
    <property type="component" value="Unassembled WGS sequence"/>
</dbReference>
<name>A0AAF3J4D1_9BILA</name>
<reference evidence="3" key="1">
    <citation type="submission" date="2024-02" db="UniProtKB">
        <authorList>
            <consortium name="WormBaseParasite"/>
        </authorList>
    </citation>
    <scope>IDENTIFICATION</scope>
</reference>
<evidence type="ECO:0000313" key="2">
    <source>
        <dbReference type="Proteomes" id="UP000887575"/>
    </source>
</evidence>
<accession>A0AAF3J4D1</accession>
<proteinExistence type="predicted"/>